<keyword evidence="5" id="KW-1185">Reference proteome</keyword>
<accession>A0A9P9IUR1</accession>
<dbReference type="InterPro" id="IPR018376">
    <property type="entry name" value="Enoyl-CoA_hyd/isom_CS"/>
</dbReference>
<reference evidence="4" key="1">
    <citation type="journal article" date="2021" name="Nat. Commun.">
        <title>Genetic determinants of endophytism in the Arabidopsis root mycobiome.</title>
        <authorList>
            <person name="Mesny F."/>
            <person name="Miyauchi S."/>
            <person name="Thiergart T."/>
            <person name="Pickel B."/>
            <person name="Atanasova L."/>
            <person name="Karlsson M."/>
            <person name="Huettel B."/>
            <person name="Barry K.W."/>
            <person name="Haridas S."/>
            <person name="Chen C."/>
            <person name="Bauer D."/>
            <person name="Andreopoulos W."/>
            <person name="Pangilinan J."/>
            <person name="LaButti K."/>
            <person name="Riley R."/>
            <person name="Lipzen A."/>
            <person name="Clum A."/>
            <person name="Drula E."/>
            <person name="Henrissat B."/>
            <person name="Kohler A."/>
            <person name="Grigoriev I.V."/>
            <person name="Martin F.M."/>
            <person name="Hacquard S."/>
        </authorList>
    </citation>
    <scope>NUCLEOTIDE SEQUENCE</scope>
    <source>
        <strain evidence="4">MPI-CAGE-AT-0147</strain>
    </source>
</reference>
<evidence type="ECO:0000256" key="2">
    <source>
        <dbReference type="ARBA" id="ARBA00023239"/>
    </source>
</evidence>
<dbReference type="PANTHER" id="PTHR11941:SF166">
    <property type="entry name" value="ENOYL-COA HYDRATASE_ISOMERASE FAMILY PROTEIN (AFU_ORTHOLOGUE AFUA_8G01210)"/>
    <property type="match status" value="1"/>
</dbReference>
<protein>
    <submittedName>
        <fullName evidence="4">ClpP/crotonase-like domain-containing protein</fullName>
    </submittedName>
</protein>
<dbReference type="InterPro" id="IPR014748">
    <property type="entry name" value="Enoyl-CoA_hydra_C"/>
</dbReference>
<sequence length="268" mass="28826">MAGPDAAPLMPPASVPELLAVHTHAEKVRILTFNRLEKRNALSQALIDKFLCELAIASSDDRVRTIVVTGGKSFFSAGADIKEIAALDAESARRRRYLEDLCNGLRSVRKPIIAAVEGIVLGGGFEVALMCDLIFASRTAQFGLPEVKIGLIPGAGGTQRLTNIVGKFKAMEMILLGSSITGEEAASCGLVAGLFEPGTVLANTLETATRIANMSGSAISLAKECICRADDKGRDDDFERHLYYYAFGTRDKMEGVSAFLDKRLAKWE</sequence>
<dbReference type="FunFam" id="3.90.226.10:FF:000009">
    <property type="entry name" value="Carnitinyl-CoA dehydratase"/>
    <property type="match status" value="1"/>
</dbReference>
<dbReference type="SUPFAM" id="SSF52096">
    <property type="entry name" value="ClpP/crotonase"/>
    <property type="match status" value="1"/>
</dbReference>
<dbReference type="PANTHER" id="PTHR11941">
    <property type="entry name" value="ENOYL-COA HYDRATASE-RELATED"/>
    <property type="match status" value="1"/>
</dbReference>
<dbReference type="CDD" id="cd06558">
    <property type="entry name" value="crotonase-like"/>
    <property type="match status" value="1"/>
</dbReference>
<dbReference type="GO" id="GO:0006635">
    <property type="term" value="P:fatty acid beta-oxidation"/>
    <property type="evidence" value="ECO:0007669"/>
    <property type="project" value="TreeGrafter"/>
</dbReference>
<dbReference type="EMBL" id="JAGMUV010000013">
    <property type="protein sequence ID" value="KAH7136203.1"/>
    <property type="molecule type" value="Genomic_DNA"/>
</dbReference>
<dbReference type="Proteomes" id="UP000738349">
    <property type="component" value="Unassembled WGS sequence"/>
</dbReference>
<comment type="similarity">
    <text evidence="1 3">Belongs to the enoyl-CoA hydratase/isomerase family.</text>
</comment>
<evidence type="ECO:0000313" key="5">
    <source>
        <dbReference type="Proteomes" id="UP000738349"/>
    </source>
</evidence>
<organism evidence="4 5">
    <name type="scientific">Dactylonectria macrodidyma</name>
    <dbReference type="NCBI Taxonomy" id="307937"/>
    <lineage>
        <taxon>Eukaryota</taxon>
        <taxon>Fungi</taxon>
        <taxon>Dikarya</taxon>
        <taxon>Ascomycota</taxon>
        <taxon>Pezizomycotina</taxon>
        <taxon>Sordariomycetes</taxon>
        <taxon>Hypocreomycetidae</taxon>
        <taxon>Hypocreales</taxon>
        <taxon>Nectriaceae</taxon>
        <taxon>Dactylonectria</taxon>
    </lineage>
</organism>
<dbReference type="GO" id="GO:0016829">
    <property type="term" value="F:lyase activity"/>
    <property type="evidence" value="ECO:0007669"/>
    <property type="project" value="UniProtKB-KW"/>
</dbReference>
<gene>
    <name evidence="4" type="ORF">EDB81DRAFT_801798</name>
</gene>
<dbReference type="AlphaFoldDB" id="A0A9P9IUR1"/>
<evidence type="ECO:0000256" key="3">
    <source>
        <dbReference type="RuleBase" id="RU003707"/>
    </source>
</evidence>
<dbReference type="InterPro" id="IPR029045">
    <property type="entry name" value="ClpP/crotonase-like_dom_sf"/>
</dbReference>
<dbReference type="GO" id="GO:0005739">
    <property type="term" value="C:mitochondrion"/>
    <property type="evidence" value="ECO:0007669"/>
    <property type="project" value="TreeGrafter"/>
</dbReference>
<evidence type="ECO:0000256" key="1">
    <source>
        <dbReference type="ARBA" id="ARBA00005254"/>
    </source>
</evidence>
<dbReference type="Gene3D" id="3.90.226.10">
    <property type="entry name" value="2-enoyl-CoA Hydratase, Chain A, domain 1"/>
    <property type="match status" value="1"/>
</dbReference>
<dbReference type="PROSITE" id="PS00166">
    <property type="entry name" value="ENOYL_COA_HYDRATASE"/>
    <property type="match status" value="1"/>
</dbReference>
<dbReference type="Gene3D" id="1.10.12.10">
    <property type="entry name" value="Lyase 2-enoyl-coa Hydratase, Chain A, domain 2"/>
    <property type="match status" value="1"/>
</dbReference>
<keyword evidence="2" id="KW-0456">Lyase</keyword>
<dbReference type="OrthoDB" id="2018133at2759"/>
<evidence type="ECO:0000313" key="4">
    <source>
        <dbReference type="EMBL" id="KAH7136203.1"/>
    </source>
</evidence>
<name>A0A9P9IUR1_9HYPO</name>
<dbReference type="Pfam" id="PF00378">
    <property type="entry name" value="ECH_1"/>
    <property type="match status" value="1"/>
</dbReference>
<comment type="caution">
    <text evidence="4">The sequence shown here is derived from an EMBL/GenBank/DDBJ whole genome shotgun (WGS) entry which is preliminary data.</text>
</comment>
<dbReference type="InterPro" id="IPR001753">
    <property type="entry name" value="Enoyl-CoA_hydra/iso"/>
</dbReference>
<proteinExistence type="inferred from homology"/>